<evidence type="ECO:0000313" key="2">
    <source>
        <dbReference type="Proteomes" id="UP001148737"/>
    </source>
</evidence>
<sequence>MEDEAGFIANYASPNPPPGSSPHRYGFYLYEQPEGFDAGRWKPAGGGKMGNVARIRYSLDEWEKEAGLGPILAANYFTSN</sequence>
<accession>A0ACC1QFD8</accession>
<keyword evidence="2" id="KW-1185">Reference proteome</keyword>
<evidence type="ECO:0000313" key="1">
    <source>
        <dbReference type="EMBL" id="KAJ3473433.1"/>
    </source>
</evidence>
<dbReference type="EMBL" id="JANAKD010002511">
    <property type="protein sequence ID" value="KAJ3473433.1"/>
    <property type="molecule type" value="Genomic_DNA"/>
</dbReference>
<name>A0ACC1QFD8_9HYPO</name>
<dbReference type="Proteomes" id="UP001148737">
    <property type="component" value="Unassembled WGS sequence"/>
</dbReference>
<reference evidence="1" key="1">
    <citation type="submission" date="2022-07" db="EMBL/GenBank/DDBJ databases">
        <title>Genome Sequence of Lecanicillium saksenae.</title>
        <authorList>
            <person name="Buettner E."/>
        </authorList>
    </citation>
    <scope>NUCLEOTIDE SEQUENCE</scope>
    <source>
        <strain evidence="1">VT-O1</strain>
    </source>
</reference>
<gene>
    <name evidence="1" type="ORF">NLG97_g10310</name>
</gene>
<protein>
    <submittedName>
        <fullName evidence="1">Uncharacterized protein</fullName>
    </submittedName>
</protein>
<comment type="caution">
    <text evidence="1">The sequence shown here is derived from an EMBL/GenBank/DDBJ whole genome shotgun (WGS) entry which is preliminary data.</text>
</comment>
<proteinExistence type="predicted"/>
<organism evidence="1 2">
    <name type="scientific">Lecanicillium saksenae</name>
    <dbReference type="NCBI Taxonomy" id="468837"/>
    <lineage>
        <taxon>Eukaryota</taxon>
        <taxon>Fungi</taxon>
        <taxon>Dikarya</taxon>
        <taxon>Ascomycota</taxon>
        <taxon>Pezizomycotina</taxon>
        <taxon>Sordariomycetes</taxon>
        <taxon>Hypocreomycetidae</taxon>
        <taxon>Hypocreales</taxon>
        <taxon>Cordycipitaceae</taxon>
        <taxon>Lecanicillium</taxon>
    </lineage>
</organism>